<dbReference type="Pfam" id="PF21274">
    <property type="entry name" value="Rng_hyd_C"/>
    <property type="match status" value="1"/>
</dbReference>
<dbReference type="InterPro" id="IPR002938">
    <property type="entry name" value="FAD-bd"/>
</dbReference>
<dbReference type="Pfam" id="PF01494">
    <property type="entry name" value="FAD_binding_3"/>
    <property type="match status" value="1"/>
</dbReference>
<dbReference type="Gene3D" id="3.40.30.120">
    <property type="match status" value="1"/>
</dbReference>
<evidence type="ECO:0000256" key="2">
    <source>
        <dbReference type="ARBA" id="ARBA00022827"/>
    </source>
</evidence>
<keyword evidence="4" id="KW-0560">Oxidoreductase</keyword>
<comment type="caution">
    <text evidence="4">The sequence shown here is derived from an EMBL/GenBank/DDBJ whole genome shotgun (WGS) entry which is preliminary data.</text>
</comment>
<protein>
    <submittedName>
        <fullName evidence="4">2,4-dichlorophenol 6-monooxygenase</fullName>
    </submittedName>
</protein>
<accession>A0A4V2PJ83</accession>
<dbReference type="EMBL" id="SMFZ01000001">
    <property type="protein sequence ID" value="TCK27576.1"/>
    <property type="molecule type" value="Genomic_DNA"/>
</dbReference>
<sequence>MRETDTPVLIVGGGGGGLTASMLLSHLGIESLLVSRHAGTSILPKAHVLNQRTMEIFTELGVASEIVSRSTPAENMKATGWYAGVGGPHDGYGRRIGGLEVWGGGYTDPDFIAASPCRTANLPQIRLEPVLKAHAESYAEATIRFHHELVDLTQDADGVSATVLDRDSGEQYTVRSPYVIGADGGRTVGELIGVGMSGPTNLMRMVSTHLSADLSAHLSDPDVLIRWLVNPDFGGSWASGVLVAMGPDHWGTESEEWVFHLQFDVDDPDADDPAKVLERIRGALGIPDFDPTIHHISPWIMEGVLADSFRKGRVFLLGDAAHRHPPTGGLGLNSAVHDAYNLCWKLAAVLGGRAGAGLLDTYEAERRPVDGANVDAAVKAAMNHFTIDAALELSPDKTPEQNWDEVRPLWEDLPRSQEKRHALNSAIGSQTIEFRHHNVEFGYTYDSSAVVDDGSAPYVPLDPVRLYEPGTKPGHPLPHAFVERGGERIPLGTLVDGGHFVLLAGEDGHAWVEAANKLAAETGLALRAGRVGMLDADHADIDFVDVRCAWLKNRGISADGAVLVRPDRYVGFRSAGSVEDPLGALTAAVAQIMSTRPAEETS</sequence>
<dbReference type="SUPFAM" id="SSF51905">
    <property type="entry name" value="FAD/NAD(P)-binding domain"/>
    <property type="match status" value="1"/>
</dbReference>
<name>A0A4V2PJ83_PSEEN</name>
<evidence type="ECO:0000256" key="1">
    <source>
        <dbReference type="ARBA" id="ARBA00022630"/>
    </source>
</evidence>
<dbReference type="Proteomes" id="UP000295560">
    <property type="component" value="Unassembled WGS sequence"/>
</dbReference>
<dbReference type="Gene3D" id="3.50.50.60">
    <property type="entry name" value="FAD/NAD(P)-binding domain"/>
    <property type="match status" value="1"/>
</dbReference>
<evidence type="ECO:0000313" key="4">
    <source>
        <dbReference type="EMBL" id="TCK27576.1"/>
    </source>
</evidence>
<keyword evidence="4" id="KW-0503">Monooxygenase</keyword>
<dbReference type="PANTHER" id="PTHR43004:SF8">
    <property type="entry name" value="FAD-BINDING DOMAIN-CONTAINING PROTEIN-RELATED"/>
    <property type="match status" value="1"/>
</dbReference>
<keyword evidence="5" id="KW-1185">Reference proteome</keyword>
<evidence type="ECO:0000313" key="5">
    <source>
        <dbReference type="Proteomes" id="UP000295560"/>
    </source>
</evidence>
<reference evidence="4 5" key="1">
    <citation type="submission" date="2019-03" db="EMBL/GenBank/DDBJ databases">
        <title>Sequencing the genomes of 1000 actinobacteria strains.</title>
        <authorList>
            <person name="Klenk H.-P."/>
        </authorList>
    </citation>
    <scope>NUCLEOTIDE SEQUENCE [LARGE SCALE GENOMIC DNA]</scope>
    <source>
        <strain evidence="4 5">DSM 44969</strain>
    </source>
</reference>
<organism evidence="4 5">
    <name type="scientific">Pseudonocardia endophytica</name>
    <dbReference type="NCBI Taxonomy" id="401976"/>
    <lineage>
        <taxon>Bacteria</taxon>
        <taxon>Bacillati</taxon>
        <taxon>Actinomycetota</taxon>
        <taxon>Actinomycetes</taxon>
        <taxon>Pseudonocardiales</taxon>
        <taxon>Pseudonocardiaceae</taxon>
        <taxon>Pseudonocardia</taxon>
    </lineage>
</organism>
<dbReference type="AlphaFoldDB" id="A0A4V2PJ83"/>
<dbReference type="InterPro" id="IPR050641">
    <property type="entry name" value="RIFMO-like"/>
</dbReference>
<dbReference type="PANTHER" id="PTHR43004">
    <property type="entry name" value="TRK SYSTEM POTASSIUM UPTAKE PROTEIN"/>
    <property type="match status" value="1"/>
</dbReference>
<dbReference type="Gene3D" id="3.30.9.10">
    <property type="entry name" value="D-Amino Acid Oxidase, subunit A, domain 2"/>
    <property type="match status" value="1"/>
</dbReference>
<dbReference type="GO" id="GO:0071949">
    <property type="term" value="F:FAD binding"/>
    <property type="evidence" value="ECO:0007669"/>
    <property type="project" value="InterPro"/>
</dbReference>
<dbReference type="GO" id="GO:0016709">
    <property type="term" value="F:oxidoreductase activity, acting on paired donors, with incorporation or reduction of molecular oxygen, NAD(P)H as one donor, and incorporation of one atom of oxygen"/>
    <property type="evidence" value="ECO:0007669"/>
    <property type="project" value="UniProtKB-ARBA"/>
</dbReference>
<evidence type="ECO:0000259" key="3">
    <source>
        <dbReference type="Pfam" id="PF01494"/>
    </source>
</evidence>
<dbReference type="PRINTS" id="PR00420">
    <property type="entry name" value="RNGMNOXGNASE"/>
</dbReference>
<proteinExistence type="predicted"/>
<keyword evidence="1" id="KW-0285">Flavoprotein</keyword>
<gene>
    <name evidence="4" type="ORF">EV378_3448</name>
</gene>
<dbReference type="RefSeq" id="WP_132426549.1">
    <property type="nucleotide sequence ID" value="NZ_SMFZ01000001.1"/>
</dbReference>
<dbReference type="InterPro" id="IPR036188">
    <property type="entry name" value="FAD/NAD-bd_sf"/>
</dbReference>
<keyword evidence="2" id="KW-0274">FAD</keyword>
<dbReference type="OrthoDB" id="4246007at2"/>
<feature type="domain" description="FAD-binding" evidence="3">
    <location>
        <begin position="5"/>
        <end position="376"/>
    </location>
</feature>